<evidence type="ECO:0000256" key="1">
    <source>
        <dbReference type="SAM" id="MobiDB-lite"/>
    </source>
</evidence>
<feature type="region of interest" description="Disordered" evidence="1">
    <location>
        <begin position="133"/>
        <end position="204"/>
    </location>
</feature>
<proteinExistence type="predicted"/>
<evidence type="ECO:0000313" key="2">
    <source>
        <dbReference type="EMBL" id="KAF1808171.1"/>
    </source>
</evidence>
<feature type="compositionally biased region" description="Polar residues" evidence="1">
    <location>
        <begin position="43"/>
        <end position="56"/>
    </location>
</feature>
<sequence length="358" mass="39089">MNRTQRPSASSSDRNESIPALTPADSSSSFGLVESIAPDSERLGSNNTAEEQQGESVHTYINRIQHLRCQFEDPLETISGTGETIQTGVLFAEISKHYLSIAKALEDNPSKFEILTARDYGWLLTSVRPGKRAIGSSAASRSESLSLKRASQTISRMPRQKRLKRPPIPETSSEGDSDFSMDSDHINWRPSGSGSESDLRGTNEGEEEWLMMKPDLSGHIIPRGTSSFVSPYNASGRSGAAQGSTESLRQSVASSLAVTDIPPNTILGHVGRLEMSTTLKRKQHNISQQRRPPPYVEIVKRVDRTKRAEPSSAPVGPGDRHSGTSECPRMGLAADVNRELMREIDEVFEAVELGGANF</sequence>
<evidence type="ECO:0000313" key="4">
    <source>
        <dbReference type="RefSeq" id="XP_033529802.1"/>
    </source>
</evidence>
<feature type="region of interest" description="Disordered" evidence="1">
    <location>
        <begin position="1"/>
        <end position="56"/>
    </location>
</feature>
<dbReference type="RefSeq" id="XP_033529802.1">
    <property type="nucleotide sequence ID" value="XM_033681594.1"/>
</dbReference>
<evidence type="ECO:0000313" key="3">
    <source>
        <dbReference type="Proteomes" id="UP000504638"/>
    </source>
</evidence>
<gene>
    <name evidence="2 4" type="ORF">P152DRAFT_477569</name>
</gene>
<dbReference type="AlphaFoldDB" id="A0A6G1FR62"/>
<reference evidence="4" key="3">
    <citation type="submission" date="2025-04" db="UniProtKB">
        <authorList>
            <consortium name="RefSeq"/>
        </authorList>
    </citation>
    <scope>IDENTIFICATION</scope>
    <source>
        <strain evidence="4">CBS 781.70</strain>
    </source>
</reference>
<dbReference type="Proteomes" id="UP000504638">
    <property type="component" value="Unplaced"/>
</dbReference>
<accession>A0A6G1FR62</accession>
<protein>
    <submittedName>
        <fullName evidence="2 4">Uncharacterized protein</fullName>
    </submittedName>
</protein>
<dbReference type="EMBL" id="ML975189">
    <property type="protein sequence ID" value="KAF1808171.1"/>
    <property type="molecule type" value="Genomic_DNA"/>
</dbReference>
<keyword evidence="3" id="KW-1185">Reference proteome</keyword>
<dbReference type="GeneID" id="54422164"/>
<name>A0A6G1FR62_9PEZI</name>
<feature type="compositionally biased region" description="Polar residues" evidence="1">
    <location>
        <begin position="1"/>
        <end position="12"/>
    </location>
</feature>
<feature type="region of interest" description="Disordered" evidence="1">
    <location>
        <begin position="304"/>
        <end position="328"/>
    </location>
</feature>
<reference evidence="2 4" key="1">
    <citation type="submission" date="2020-01" db="EMBL/GenBank/DDBJ databases">
        <authorList>
            <consortium name="DOE Joint Genome Institute"/>
            <person name="Haridas S."/>
            <person name="Albert R."/>
            <person name="Binder M."/>
            <person name="Bloem J."/>
            <person name="Labutti K."/>
            <person name="Salamov A."/>
            <person name="Andreopoulos B."/>
            <person name="Baker S.E."/>
            <person name="Barry K."/>
            <person name="Bills G."/>
            <person name="Bluhm B.H."/>
            <person name="Cannon C."/>
            <person name="Castanera R."/>
            <person name="Culley D.E."/>
            <person name="Daum C."/>
            <person name="Ezra D."/>
            <person name="Gonzalez J.B."/>
            <person name="Henrissat B."/>
            <person name="Kuo A."/>
            <person name="Liang C."/>
            <person name="Lipzen A."/>
            <person name="Lutzoni F."/>
            <person name="Magnuson J."/>
            <person name="Mondo S."/>
            <person name="Nolan M."/>
            <person name="Ohm R."/>
            <person name="Pangilinan J."/>
            <person name="Park H.-J."/>
            <person name="Ramirez L."/>
            <person name="Alfaro M."/>
            <person name="Sun H."/>
            <person name="Tritt A."/>
            <person name="Yoshinaga Y."/>
            <person name="Zwiers L.-H."/>
            <person name="Turgeon B.G."/>
            <person name="Goodwin S.B."/>
            <person name="Spatafora J.W."/>
            <person name="Crous P.W."/>
            <person name="Grigoriev I.V."/>
        </authorList>
    </citation>
    <scope>NUCLEOTIDE SEQUENCE</scope>
    <source>
        <strain evidence="2 4">CBS 781.70</strain>
    </source>
</reference>
<reference evidence="4" key="2">
    <citation type="submission" date="2020-04" db="EMBL/GenBank/DDBJ databases">
        <authorList>
            <consortium name="NCBI Genome Project"/>
        </authorList>
    </citation>
    <scope>NUCLEOTIDE SEQUENCE</scope>
    <source>
        <strain evidence="4">CBS 781.70</strain>
    </source>
</reference>
<feature type="compositionally biased region" description="Low complexity" evidence="1">
    <location>
        <begin position="136"/>
        <end position="151"/>
    </location>
</feature>
<organism evidence="2">
    <name type="scientific">Eremomyces bilateralis CBS 781.70</name>
    <dbReference type="NCBI Taxonomy" id="1392243"/>
    <lineage>
        <taxon>Eukaryota</taxon>
        <taxon>Fungi</taxon>
        <taxon>Dikarya</taxon>
        <taxon>Ascomycota</taxon>
        <taxon>Pezizomycotina</taxon>
        <taxon>Dothideomycetes</taxon>
        <taxon>Dothideomycetes incertae sedis</taxon>
        <taxon>Eremomycetales</taxon>
        <taxon>Eremomycetaceae</taxon>
        <taxon>Eremomyces</taxon>
    </lineage>
</organism>